<dbReference type="Gene3D" id="3.40.50.1820">
    <property type="entry name" value="alpha/beta hydrolase"/>
    <property type="match status" value="1"/>
</dbReference>
<evidence type="ECO:0000256" key="2">
    <source>
        <dbReference type="PIRSR" id="PIRSR016521-1"/>
    </source>
</evidence>
<dbReference type="InterPro" id="IPR014940">
    <property type="entry name" value="BAAT_C"/>
</dbReference>
<feature type="active site" description="Charge relay system" evidence="2">
    <location>
        <position position="399"/>
    </location>
</feature>
<dbReference type="GO" id="GO:0047617">
    <property type="term" value="F:fatty acyl-CoA hydrolase activity"/>
    <property type="evidence" value="ECO:0007669"/>
    <property type="project" value="TreeGrafter"/>
</dbReference>
<dbReference type="FunCoup" id="A0A6P8IYG0">
    <property type="interactions" value="633"/>
</dbReference>
<evidence type="ECO:0000313" key="5">
    <source>
        <dbReference type="Proteomes" id="UP000515163"/>
    </source>
</evidence>
<dbReference type="GO" id="GO:0006637">
    <property type="term" value="P:acyl-CoA metabolic process"/>
    <property type="evidence" value="ECO:0007669"/>
    <property type="project" value="InterPro"/>
</dbReference>
<keyword evidence="5" id="KW-1185">Reference proteome</keyword>
<dbReference type="Gene3D" id="2.60.40.2240">
    <property type="entry name" value="Acyl-CoA thioester hydrolase/BAAT N-terminal domain"/>
    <property type="match status" value="1"/>
</dbReference>
<dbReference type="InterPro" id="IPR016662">
    <property type="entry name" value="Acyl-CoA_thioEstase_long-chain"/>
</dbReference>
<comment type="similarity">
    <text evidence="1">Belongs to the C/M/P thioester hydrolase family.</text>
</comment>
<dbReference type="PIRSF" id="PIRSF016521">
    <property type="entry name" value="Acyl-CoA_hydro"/>
    <property type="match status" value="1"/>
</dbReference>
<evidence type="ECO:0000259" key="4">
    <source>
        <dbReference type="Pfam" id="PF08840"/>
    </source>
</evidence>
<evidence type="ECO:0000259" key="3">
    <source>
        <dbReference type="Pfam" id="PF04775"/>
    </source>
</evidence>
<dbReference type="FunFam" id="3.40.50.1820:FF:000024">
    <property type="entry name" value="acyl-coenzyme A thioesterase 4"/>
    <property type="match status" value="1"/>
</dbReference>
<dbReference type="InterPro" id="IPR029058">
    <property type="entry name" value="AB_hydrolase_fold"/>
</dbReference>
<dbReference type="SUPFAM" id="SSF53474">
    <property type="entry name" value="alpha/beta-Hydrolases"/>
    <property type="match status" value="1"/>
</dbReference>
<dbReference type="InterPro" id="IPR042490">
    <property type="entry name" value="Thio_Ohase/BAAT_N"/>
</dbReference>
<proteinExistence type="inferred from homology"/>
<dbReference type="KEGG" id="aten:116306587"/>
<dbReference type="Pfam" id="PF04775">
    <property type="entry name" value="Bile_Hydr_Trans"/>
    <property type="match status" value="1"/>
</dbReference>
<dbReference type="Proteomes" id="UP000515163">
    <property type="component" value="Unplaced"/>
</dbReference>
<dbReference type="RefSeq" id="XP_031572536.1">
    <property type="nucleotide sequence ID" value="XM_031716676.1"/>
</dbReference>
<dbReference type="GeneID" id="116306587"/>
<dbReference type="OrthoDB" id="6347013at2759"/>
<dbReference type="InterPro" id="IPR006862">
    <property type="entry name" value="Thio_Ohase/aa_AcTrfase"/>
</dbReference>
<reference evidence="6" key="1">
    <citation type="submission" date="2025-08" db="UniProtKB">
        <authorList>
            <consortium name="RefSeq"/>
        </authorList>
    </citation>
    <scope>IDENTIFICATION</scope>
    <source>
        <tissue evidence="6">Tentacle</tissue>
    </source>
</reference>
<organism evidence="5 6">
    <name type="scientific">Actinia tenebrosa</name>
    <name type="common">Australian red waratah sea anemone</name>
    <dbReference type="NCBI Taxonomy" id="6105"/>
    <lineage>
        <taxon>Eukaryota</taxon>
        <taxon>Metazoa</taxon>
        <taxon>Cnidaria</taxon>
        <taxon>Anthozoa</taxon>
        <taxon>Hexacorallia</taxon>
        <taxon>Actiniaria</taxon>
        <taxon>Actiniidae</taxon>
        <taxon>Actinia</taxon>
    </lineage>
</organism>
<evidence type="ECO:0000313" key="6">
    <source>
        <dbReference type="RefSeq" id="XP_031572536.1"/>
    </source>
</evidence>
<feature type="domain" description="BAAT/Acyl-CoA thioester hydrolase C-terminal" evidence="4">
    <location>
        <begin position="245"/>
        <end position="449"/>
    </location>
</feature>
<feature type="domain" description="Acyl-CoA thioester hydrolase/bile acid-CoA amino acid N-acetyltransferase" evidence="3">
    <location>
        <begin position="53"/>
        <end position="182"/>
    </location>
</feature>
<sequence length="457" mass="50753">MPRIILSRNLAFPSTFYKFPYARYTFNRFIMTSCRTNNRKVEILCSSMSSNVDKKVSLSIRGLAPKQKITLRARLCGDSNDRFRSIAYYLADKNGQVNLNSSDSLGGSYTGVEPMGFMWAMKPEPGQKPGRRLLKRDVTKPYLVNIDVLDGHVDADNEETPLSSLTIKRYYMGSGVRRIEVKVGRIRGSLFLPPGDGPFQGVIDLLGSHGGLVEFKAALLASNGFAAMALAYFNYSDLPKALQEIELEYFQEAVEWLKNHPQVRPGGVGVLGISKGADIILLLAANCPDVAATVWVSGHHGLGVYPMYYQGKPLDFYKFVLSRSVVKADGSLVCRDCTPAFDDVKATPVENIKGQLLLVYGADDQNMDSESSATKIYERMKRFGKEAQCSLLGYHGAGHLIEPPYIPHVNMSYQKSFDICLNWGGETKAHAAAQEHFWAKTLTFFKENLPQNPSSKL</sequence>
<evidence type="ECO:0000256" key="1">
    <source>
        <dbReference type="ARBA" id="ARBA00006538"/>
    </source>
</evidence>
<protein>
    <submittedName>
        <fullName evidence="6">Acyl-coenzyme A amino acid N-acyltransferase 1-like</fullName>
    </submittedName>
</protein>
<name>A0A6P8IYG0_ACTTE</name>
<dbReference type="AlphaFoldDB" id="A0A6P8IYG0"/>
<dbReference type="GO" id="GO:0006631">
    <property type="term" value="P:fatty acid metabolic process"/>
    <property type="evidence" value="ECO:0007669"/>
    <property type="project" value="TreeGrafter"/>
</dbReference>
<dbReference type="PANTHER" id="PTHR10824">
    <property type="entry name" value="ACYL-COENZYME A THIOESTERASE-RELATED"/>
    <property type="match status" value="1"/>
</dbReference>
<dbReference type="Pfam" id="PF08840">
    <property type="entry name" value="BAAT_C"/>
    <property type="match status" value="1"/>
</dbReference>
<accession>A0A6P8IYG0</accession>
<feature type="active site" description="Charge relay system" evidence="2">
    <location>
        <position position="274"/>
    </location>
</feature>
<dbReference type="PANTHER" id="PTHR10824:SF4">
    <property type="entry name" value="ACYL-COENZYME A THIOESTERASE 1-LIKE"/>
    <property type="match status" value="1"/>
</dbReference>
<dbReference type="FunFam" id="2.60.40.2240:FF:000001">
    <property type="entry name" value="acyl-coenzyme A thioesterase 4"/>
    <property type="match status" value="1"/>
</dbReference>
<dbReference type="InParanoid" id="A0A6P8IYG0"/>
<feature type="active site" description="Charge relay system" evidence="2">
    <location>
        <position position="364"/>
    </location>
</feature>
<gene>
    <name evidence="6" type="primary">LOC116306587</name>
</gene>